<dbReference type="PIRSF" id="PIRSF037733">
    <property type="entry name" value="Transcription_factor_FapR"/>
    <property type="match status" value="1"/>
</dbReference>
<sequence length="192" mass="21508">MARGNKNKKFRHQALLKLIEENPFLTDEKLADKLGVSIQTIRLDRLELGISELRERTKSMAQEVYSELRSLNKQELVGDLLSLELGKRAISLLQTTEAMAFQNNNIVRGHYIFGQANSLAVAVIDATVALTKEANIKYLKPVYGGERLVAIADVIKQEGNTYYVEVNTSSDDKQVFHGKFVIIQKGEVKTNG</sequence>
<dbReference type="EMBL" id="FRAI01000005">
    <property type="protein sequence ID" value="SHJ60400.1"/>
    <property type="molecule type" value="Genomic_DNA"/>
</dbReference>
<dbReference type="GO" id="GO:0006633">
    <property type="term" value="P:fatty acid biosynthetic process"/>
    <property type="evidence" value="ECO:0007669"/>
    <property type="project" value="UniProtKB-KW"/>
</dbReference>
<name>A0A1M6KNA2_9FIRM</name>
<organism evidence="11 12">
    <name type="scientific">Anaerobranca californiensis DSM 14826</name>
    <dbReference type="NCBI Taxonomy" id="1120989"/>
    <lineage>
        <taxon>Bacteria</taxon>
        <taxon>Bacillati</taxon>
        <taxon>Bacillota</taxon>
        <taxon>Clostridia</taxon>
        <taxon>Eubacteriales</taxon>
        <taxon>Proteinivoracaceae</taxon>
        <taxon>Anaerobranca</taxon>
    </lineage>
</organism>
<dbReference type="SUPFAM" id="SSF46785">
    <property type="entry name" value="Winged helix' DNA-binding domain"/>
    <property type="match status" value="1"/>
</dbReference>
<dbReference type="Gene3D" id="1.10.10.10">
    <property type="entry name" value="Winged helix-like DNA-binding domain superfamily/Winged helix DNA-binding domain"/>
    <property type="match status" value="1"/>
</dbReference>
<evidence type="ECO:0000256" key="2">
    <source>
        <dbReference type="ARBA" id="ARBA00022516"/>
    </source>
</evidence>
<dbReference type="AlphaFoldDB" id="A0A1M6KNA2"/>
<dbReference type="Pfam" id="PF08220">
    <property type="entry name" value="HTH_DeoR"/>
    <property type="match status" value="1"/>
</dbReference>
<keyword evidence="2" id="KW-0444">Lipid biosynthesis</keyword>
<proteinExistence type="predicted"/>
<evidence type="ECO:0000259" key="10">
    <source>
        <dbReference type="Pfam" id="PF08220"/>
    </source>
</evidence>
<evidence type="ECO:0000259" key="9">
    <source>
        <dbReference type="Pfam" id="PF03061"/>
    </source>
</evidence>
<evidence type="ECO:0000256" key="6">
    <source>
        <dbReference type="ARBA" id="ARBA00023125"/>
    </source>
</evidence>
<dbReference type="InterPro" id="IPR036390">
    <property type="entry name" value="WH_DNA-bd_sf"/>
</dbReference>
<evidence type="ECO:0000313" key="11">
    <source>
        <dbReference type="EMBL" id="SHJ60400.1"/>
    </source>
</evidence>
<gene>
    <name evidence="11" type="ORF">SAMN02745227_00187</name>
</gene>
<dbReference type="SUPFAM" id="SSF54637">
    <property type="entry name" value="Thioesterase/thiol ester dehydrase-isomerase"/>
    <property type="match status" value="1"/>
</dbReference>
<protein>
    <submittedName>
        <fullName evidence="11">Acyl-coenzyme A thioesterase PaaI, contains HGG motif</fullName>
    </submittedName>
</protein>
<evidence type="ECO:0000256" key="1">
    <source>
        <dbReference type="ARBA" id="ARBA00022491"/>
    </source>
</evidence>
<dbReference type="GO" id="GO:0045717">
    <property type="term" value="P:negative regulation of fatty acid biosynthetic process"/>
    <property type="evidence" value="ECO:0007669"/>
    <property type="project" value="InterPro"/>
</dbReference>
<dbReference type="GO" id="GO:0003677">
    <property type="term" value="F:DNA binding"/>
    <property type="evidence" value="ECO:0007669"/>
    <property type="project" value="UniProtKB-KW"/>
</dbReference>
<dbReference type="Gene3D" id="3.10.129.10">
    <property type="entry name" value="Hotdog Thioesterase"/>
    <property type="match status" value="1"/>
</dbReference>
<reference evidence="11" key="1">
    <citation type="submission" date="2016-11" db="EMBL/GenBank/DDBJ databases">
        <authorList>
            <person name="Jaros S."/>
            <person name="Januszkiewicz K."/>
            <person name="Wedrychowicz H."/>
        </authorList>
    </citation>
    <scope>NUCLEOTIDE SEQUENCE [LARGE SCALE GENOMIC DNA]</scope>
    <source>
        <strain evidence="11">DSM 14826</strain>
    </source>
</reference>
<keyword evidence="8" id="KW-0804">Transcription</keyword>
<keyword evidence="7" id="KW-0275">Fatty acid biosynthesis</keyword>
<feature type="domain" description="HTH deoR-type" evidence="10">
    <location>
        <begin position="11"/>
        <end position="44"/>
    </location>
</feature>
<dbReference type="STRING" id="1120989.SAMN02745227_00187"/>
<accession>A0A1M6KNA2</accession>
<dbReference type="Pfam" id="PF03061">
    <property type="entry name" value="4HBT"/>
    <property type="match status" value="1"/>
</dbReference>
<evidence type="ECO:0000256" key="4">
    <source>
        <dbReference type="ARBA" id="ARBA00023015"/>
    </source>
</evidence>
<dbReference type="InterPro" id="IPR001034">
    <property type="entry name" value="DeoR_HTH"/>
</dbReference>
<dbReference type="InterPro" id="IPR036388">
    <property type="entry name" value="WH-like_DNA-bd_sf"/>
</dbReference>
<evidence type="ECO:0000256" key="7">
    <source>
        <dbReference type="ARBA" id="ARBA00023160"/>
    </source>
</evidence>
<feature type="domain" description="Thioesterase" evidence="9">
    <location>
        <begin position="122"/>
        <end position="173"/>
    </location>
</feature>
<keyword evidence="12" id="KW-1185">Reference proteome</keyword>
<dbReference type="Proteomes" id="UP000243547">
    <property type="component" value="Unassembled WGS sequence"/>
</dbReference>
<dbReference type="InterPro" id="IPR017275">
    <property type="entry name" value="Transcription_factor_FapR"/>
</dbReference>
<dbReference type="GO" id="GO:0003700">
    <property type="term" value="F:DNA-binding transcription factor activity"/>
    <property type="evidence" value="ECO:0007669"/>
    <property type="project" value="InterPro"/>
</dbReference>
<evidence type="ECO:0000256" key="3">
    <source>
        <dbReference type="ARBA" id="ARBA00022832"/>
    </source>
</evidence>
<dbReference type="RefSeq" id="WP_072905452.1">
    <property type="nucleotide sequence ID" value="NZ_FRAI01000005.1"/>
</dbReference>
<dbReference type="NCBIfam" id="NF003359">
    <property type="entry name" value="PRK04424.1"/>
    <property type="match status" value="1"/>
</dbReference>
<keyword evidence="5" id="KW-0443">Lipid metabolism</keyword>
<dbReference type="InterPro" id="IPR029069">
    <property type="entry name" value="HotDog_dom_sf"/>
</dbReference>
<dbReference type="OrthoDB" id="1706183at2"/>
<dbReference type="InterPro" id="IPR006683">
    <property type="entry name" value="Thioestr_dom"/>
</dbReference>
<keyword evidence="6" id="KW-0238">DNA-binding</keyword>
<keyword evidence="4" id="KW-0805">Transcription regulation</keyword>
<dbReference type="GO" id="GO:0045892">
    <property type="term" value="P:negative regulation of DNA-templated transcription"/>
    <property type="evidence" value="ECO:0007669"/>
    <property type="project" value="InterPro"/>
</dbReference>
<keyword evidence="3" id="KW-0276">Fatty acid metabolism</keyword>
<evidence type="ECO:0000256" key="5">
    <source>
        <dbReference type="ARBA" id="ARBA00023098"/>
    </source>
</evidence>
<evidence type="ECO:0000256" key="8">
    <source>
        <dbReference type="ARBA" id="ARBA00023163"/>
    </source>
</evidence>
<keyword evidence="1" id="KW-0678">Repressor</keyword>
<evidence type="ECO:0000313" key="12">
    <source>
        <dbReference type="Proteomes" id="UP000243547"/>
    </source>
</evidence>